<accession>A0A6J7LJ66</accession>
<name>A0A6J7LJ66_9ZZZZ</name>
<reference evidence="2" key="1">
    <citation type="submission" date="2020-05" db="EMBL/GenBank/DDBJ databases">
        <authorList>
            <person name="Chiriac C."/>
            <person name="Salcher M."/>
            <person name="Ghai R."/>
            <person name="Kavagutti S V."/>
        </authorList>
    </citation>
    <scope>NUCLEOTIDE SEQUENCE</scope>
</reference>
<evidence type="ECO:0000313" key="2">
    <source>
        <dbReference type="EMBL" id="CAB4967252.1"/>
    </source>
</evidence>
<evidence type="ECO:0000256" key="1">
    <source>
        <dbReference type="SAM" id="MobiDB-lite"/>
    </source>
</evidence>
<gene>
    <name evidence="2" type="ORF">UFOPK3772_02927</name>
</gene>
<dbReference type="CDD" id="cd21631">
    <property type="entry name" value="RHH_CopG_NikR-like"/>
    <property type="match status" value="1"/>
</dbReference>
<dbReference type="EMBL" id="CAFBNE010000137">
    <property type="protein sequence ID" value="CAB4967252.1"/>
    <property type="molecule type" value="Genomic_DNA"/>
</dbReference>
<organism evidence="2">
    <name type="scientific">freshwater metagenome</name>
    <dbReference type="NCBI Taxonomy" id="449393"/>
    <lineage>
        <taxon>unclassified sequences</taxon>
        <taxon>metagenomes</taxon>
        <taxon>ecological metagenomes</taxon>
    </lineage>
</organism>
<proteinExistence type="predicted"/>
<protein>
    <submittedName>
        <fullName evidence="2">Unannotated protein</fullName>
    </submittedName>
</protein>
<dbReference type="AlphaFoldDB" id="A0A6J7LJ66"/>
<sequence length="66" mass="7327">MYFPDELKARLEAEAKRRGTTEAQIVRGAVDKETRRPRPGGGIILGDSEGMTARNLDDYLEGFGED</sequence>
<feature type="region of interest" description="Disordered" evidence="1">
    <location>
        <begin position="28"/>
        <end position="49"/>
    </location>
</feature>